<evidence type="ECO:0000256" key="3">
    <source>
        <dbReference type="ARBA" id="ARBA00022692"/>
    </source>
</evidence>
<dbReference type="EMBL" id="AP024110">
    <property type="protein sequence ID" value="BCM23934.1"/>
    <property type="molecule type" value="Genomic_DNA"/>
</dbReference>
<evidence type="ECO:0000256" key="1">
    <source>
        <dbReference type="ARBA" id="ARBA00004141"/>
    </source>
</evidence>
<dbReference type="PANTHER" id="PTHR21716">
    <property type="entry name" value="TRANSMEMBRANE PROTEIN"/>
    <property type="match status" value="1"/>
</dbReference>
<dbReference type="RefSeq" id="WP_221764508.1">
    <property type="nucleotide sequence ID" value="NZ_AP024110.1"/>
</dbReference>
<keyword evidence="4 6" id="KW-1133">Transmembrane helix</keyword>
<reference evidence="7" key="1">
    <citation type="journal article" date="2021" name="Arch. Microbiol.">
        <title>Methyloradius palustris gen. nov., sp. nov., a methanol-oxidizing bacterium isolated from snow.</title>
        <authorList>
            <person name="Miyadera T."/>
            <person name="Kojima H."/>
            <person name="Fukui M."/>
        </authorList>
    </citation>
    <scope>NUCLEOTIDE SEQUENCE</scope>
    <source>
        <strain evidence="7">Zm11</strain>
    </source>
</reference>
<comment type="similarity">
    <text evidence="2">Belongs to the autoinducer-2 exporter (AI-2E) (TC 2.A.86) family.</text>
</comment>
<feature type="transmembrane region" description="Helical" evidence="6">
    <location>
        <begin position="244"/>
        <end position="268"/>
    </location>
</feature>
<gene>
    <name evidence="7" type="ORF">ZMTM_01930</name>
</gene>
<evidence type="ECO:0000256" key="6">
    <source>
        <dbReference type="SAM" id="Phobius"/>
    </source>
</evidence>
<dbReference type="Pfam" id="PF01594">
    <property type="entry name" value="AI-2E_transport"/>
    <property type="match status" value="1"/>
</dbReference>
<dbReference type="AlphaFoldDB" id="A0A8D5GCC3"/>
<feature type="transmembrane region" description="Helical" evidence="6">
    <location>
        <begin position="66"/>
        <end position="87"/>
    </location>
</feature>
<evidence type="ECO:0000313" key="8">
    <source>
        <dbReference type="Proteomes" id="UP000826722"/>
    </source>
</evidence>
<keyword evidence="8" id="KW-1185">Reference proteome</keyword>
<proteinExistence type="inferred from homology"/>
<dbReference type="Proteomes" id="UP000826722">
    <property type="component" value="Chromosome"/>
</dbReference>
<evidence type="ECO:0000256" key="2">
    <source>
        <dbReference type="ARBA" id="ARBA00009773"/>
    </source>
</evidence>
<name>A0A8D5GCC3_9PROT</name>
<feature type="transmembrane region" description="Helical" evidence="6">
    <location>
        <begin position="280"/>
        <end position="303"/>
    </location>
</feature>
<protein>
    <submittedName>
        <fullName evidence="7">AI-2E family transporter</fullName>
    </submittedName>
</protein>
<feature type="transmembrane region" description="Helical" evidence="6">
    <location>
        <begin position="12"/>
        <end position="29"/>
    </location>
</feature>
<dbReference type="GO" id="GO:0055085">
    <property type="term" value="P:transmembrane transport"/>
    <property type="evidence" value="ECO:0007669"/>
    <property type="project" value="TreeGrafter"/>
</dbReference>
<feature type="transmembrane region" description="Helical" evidence="6">
    <location>
        <begin position="149"/>
        <end position="178"/>
    </location>
</feature>
<dbReference type="InterPro" id="IPR002549">
    <property type="entry name" value="AI-2E-like"/>
</dbReference>
<keyword evidence="3 6" id="KW-0812">Transmembrane</keyword>
<accession>A0A8D5GCC3</accession>
<dbReference type="PANTHER" id="PTHR21716:SF64">
    <property type="entry name" value="AI-2 TRANSPORT PROTEIN TQSA"/>
    <property type="match status" value="1"/>
</dbReference>
<feature type="transmembrane region" description="Helical" evidence="6">
    <location>
        <begin position="219"/>
        <end position="238"/>
    </location>
</feature>
<dbReference type="KEGG" id="mpau:ZMTM_01930"/>
<feature type="transmembrane region" description="Helical" evidence="6">
    <location>
        <begin position="315"/>
        <end position="344"/>
    </location>
</feature>
<evidence type="ECO:0000256" key="4">
    <source>
        <dbReference type="ARBA" id="ARBA00022989"/>
    </source>
</evidence>
<evidence type="ECO:0000256" key="5">
    <source>
        <dbReference type="ARBA" id="ARBA00023136"/>
    </source>
</evidence>
<organism evidence="7 8">
    <name type="scientific">Methyloradius palustris</name>
    <dbReference type="NCBI Taxonomy" id="2778876"/>
    <lineage>
        <taxon>Bacteria</taxon>
        <taxon>Pseudomonadati</taxon>
        <taxon>Pseudomonadota</taxon>
        <taxon>Betaproteobacteria</taxon>
        <taxon>Nitrosomonadales</taxon>
        <taxon>Methylophilaceae</taxon>
        <taxon>Methyloradius</taxon>
    </lineage>
</organism>
<comment type="subcellular location">
    <subcellularLocation>
        <location evidence="1">Membrane</location>
        <topology evidence="1">Multi-pass membrane protein</topology>
    </subcellularLocation>
</comment>
<keyword evidence="5 6" id="KW-0472">Membrane</keyword>
<sequence>MTAKRENVLPDYRIILLVALALFIAYRLLPIISPFLIAAIFAYICNPLVDRISAFKLGKLTIGRTVATMLVMLLLLTGLIGVILVIVPMLQKELFLVIQKLPNYINTLRTQLDPWLFQHFGIGLEIDSGKVQEVFTKNWKSATDYASRALLIISTHGLAFIGWMVNLLLIPVVLFYLLRDWHQLIERIAVLLPRRHLAKTLEISMEIDAVLAEFLRGQLSVMILMGIFYAAGLGFAGLELAIPIGLIAGLLGFVPYLGPTTGILLAMLAAILQFNNLGDLVPVAAVFAIGQAIESMLLTPWLVGDRIGLHPVVVIFALLAGGELFGFSGILLALPVGAAIAVLVRHAKKKYVASDAYLKN</sequence>
<evidence type="ECO:0000313" key="7">
    <source>
        <dbReference type="EMBL" id="BCM23934.1"/>
    </source>
</evidence>
<dbReference type="GO" id="GO:0016020">
    <property type="term" value="C:membrane"/>
    <property type="evidence" value="ECO:0007669"/>
    <property type="project" value="UniProtKB-SubCell"/>
</dbReference>